<gene>
    <name evidence="2" type="ORF">AARE701A_LOCUS16371</name>
</gene>
<dbReference type="PANTHER" id="PTHR42743:SF11">
    <property type="entry name" value="AMINODEOXYCHORISMATE LYASE"/>
    <property type="match status" value="1"/>
</dbReference>
<dbReference type="InterPro" id="IPR050571">
    <property type="entry name" value="Class-IV_PLP-Dep_Aminotrnsfr"/>
</dbReference>
<evidence type="ECO:0000313" key="3">
    <source>
        <dbReference type="Proteomes" id="UP000682877"/>
    </source>
</evidence>
<dbReference type="PANTHER" id="PTHR42743">
    <property type="entry name" value="AMINO-ACID AMINOTRANSFERASE"/>
    <property type="match status" value="1"/>
</dbReference>
<reference evidence="2" key="1">
    <citation type="submission" date="2021-01" db="EMBL/GenBank/DDBJ databases">
        <authorList>
            <person name="Bezrukov I."/>
        </authorList>
    </citation>
    <scope>NUCLEOTIDE SEQUENCE</scope>
</reference>
<organism evidence="2 3">
    <name type="scientific">Arabidopsis arenosa</name>
    <name type="common">Sand rock-cress</name>
    <name type="synonym">Cardaminopsis arenosa</name>
    <dbReference type="NCBI Taxonomy" id="38785"/>
    <lineage>
        <taxon>Eukaryota</taxon>
        <taxon>Viridiplantae</taxon>
        <taxon>Streptophyta</taxon>
        <taxon>Embryophyta</taxon>
        <taxon>Tracheophyta</taxon>
        <taxon>Spermatophyta</taxon>
        <taxon>Magnoliopsida</taxon>
        <taxon>eudicotyledons</taxon>
        <taxon>Gunneridae</taxon>
        <taxon>Pentapetalae</taxon>
        <taxon>rosids</taxon>
        <taxon>malvids</taxon>
        <taxon>Brassicales</taxon>
        <taxon>Brassicaceae</taxon>
        <taxon>Camelineae</taxon>
        <taxon>Arabidopsis</taxon>
    </lineage>
</organism>
<dbReference type="GO" id="GO:0019752">
    <property type="term" value="P:carboxylic acid metabolic process"/>
    <property type="evidence" value="ECO:0007669"/>
    <property type="project" value="TreeGrafter"/>
</dbReference>
<dbReference type="EMBL" id="LR999456">
    <property type="protein sequence ID" value="CAE6125907.1"/>
    <property type="molecule type" value="Genomic_DNA"/>
</dbReference>
<sequence length="389" mass="43287">MGIPPAVINADELQGDPEVLYFHRSKNGSVEDLNILEMDAEDKLNTDQCSPSSVHGEETVCVLVPHADYCLPGKTRATELQTLWKKEESKKTSSVFFLLMVFRLLGSMNSFQDSEKLLALYPNFSTPPELLEKQIAFEIGQQAGVSTLTLLKTAVQQQPTDDPFEYHSLHLVPWIRIEEIPPSSAKVHLPSFLELGLGELVLICSNLCEMGTPPAVFDADQLQLDPEMEYGHHGGIRVCTNQQVSHLQRSILEGKIFKLEENLDRKISGFRNVPACKEVKEAIFRSLITNGMFDNTHIRLSLSRGKKVTSGMSPAFNRSGCTLTVLAEWKPLVYDNDSGIVLVTATTRRNSPLCLMEDGVKEEELGTLVVVVTCEITLKFFIDDDFADG</sequence>
<dbReference type="Proteomes" id="UP000682877">
    <property type="component" value="Chromosome 6"/>
</dbReference>
<protein>
    <submittedName>
        <fullName evidence="2">Uncharacterized protein</fullName>
    </submittedName>
</protein>
<keyword evidence="3" id="KW-1185">Reference proteome</keyword>
<proteinExistence type="inferred from homology"/>
<name>A0A8S2AKV3_ARAAE</name>
<evidence type="ECO:0000256" key="1">
    <source>
        <dbReference type="ARBA" id="ARBA00009320"/>
    </source>
</evidence>
<dbReference type="AlphaFoldDB" id="A0A8S2AKV3"/>
<accession>A0A8S2AKV3</accession>
<comment type="similarity">
    <text evidence="1">Belongs to the class-IV pyridoxal-phosphate-dependent aminotransferase family.</text>
</comment>
<evidence type="ECO:0000313" key="2">
    <source>
        <dbReference type="EMBL" id="CAE6125907.1"/>
    </source>
</evidence>